<evidence type="ECO:0000313" key="1">
    <source>
        <dbReference type="EMBL" id="KAG7341444.1"/>
    </source>
</evidence>
<organism evidence="1 2">
    <name type="scientific">Nitzschia inconspicua</name>
    <dbReference type="NCBI Taxonomy" id="303405"/>
    <lineage>
        <taxon>Eukaryota</taxon>
        <taxon>Sar</taxon>
        <taxon>Stramenopiles</taxon>
        <taxon>Ochrophyta</taxon>
        <taxon>Bacillariophyta</taxon>
        <taxon>Bacillariophyceae</taxon>
        <taxon>Bacillariophycidae</taxon>
        <taxon>Bacillariales</taxon>
        <taxon>Bacillariaceae</taxon>
        <taxon>Nitzschia</taxon>
    </lineage>
</organism>
<gene>
    <name evidence="1" type="ORF">IV203_023396</name>
</gene>
<evidence type="ECO:0008006" key="3">
    <source>
        <dbReference type="Google" id="ProtNLM"/>
    </source>
</evidence>
<name>A0A9K3PDU4_9STRA</name>
<comment type="caution">
    <text evidence="1">The sequence shown here is derived from an EMBL/GenBank/DDBJ whole genome shotgun (WGS) entry which is preliminary data.</text>
</comment>
<protein>
    <recommendedName>
        <fullName evidence="3">PiggyBac transposable element-derived protein domain-containing protein</fullName>
    </recommendedName>
</protein>
<dbReference type="AlphaFoldDB" id="A0A9K3PDU4"/>
<accession>A0A9K3PDU4</accession>
<sequence>MIEANLERLEDLNDCVEFSEANAIKDLKDMASVPQPPSEYVPPAVKTGKGEPKFEELDNPGDWSRYCFNPSFNKSGSYISHSLPTGAVPVPLDNGVRQCAGWTFLYEDWKIQDHWKSDGLFAPIVGTIEFPTYRCMATQHNMSPKERKSRLNYKLLKTLGLSKKRLLVNDPLFFYQLLLPLCRSDRSDIPNDPRKSYYSEVMRWTQSYAHDIGLGGSYGHRFKEVMIPELVHFDGILIRDGLLGGSTDGAIYRRWQTKSPAFDPDTSSSLTHTRFLQLKRTLKLNDNKTAKKKGKEGYEPAYKYDFIFDVVCHNVRAITETASLDLCGDESSWAHQGWGEPGAGIIARIMNKPGITKGGQTVLLVDVYRCRPYSYLHWHKLHRKINDWNAAGPKEVRLIMEKIAPFIAVAVAYDIYKECLTETAAQEYWQLTDLERKRHKPLSFFDFRDKLSQQTCRYTPVNQYYPGDKNVRVVTAMSKESRDQAKRKKEHITTKAKSNGFISEEQYNDIKKKMKLNDTRFCGDLTKIKKHLAAKESIIHKLHCAVCGKPAYSRCIICNVGLHGEGTRSKDGNRSCYMDFHCNTYFNLCKFDTPTAKGSASWTPPTPNDEAENRLALKRLEAGCMPTRRRC</sequence>
<keyword evidence="2" id="KW-1185">Reference proteome</keyword>
<proteinExistence type="predicted"/>
<evidence type="ECO:0000313" key="2">
    <source>
        <dbReference type="Proteomes" id="UP000693970"/>
    </source>
</evidence>
<dbReference type="Proteomes" id="UP000693970">
    <property type="component" value="Unassembled WGS sequence"/>
</dbReference>
<reference evidence="1" key="2">
    <citation type="submission" date="2021-04" db="EMBL/GenBank/DDBJ databases">
        <authorList>
            <person name="Podell S."/>
        </authorList>
    </citation>
    <scope>NUCLEOTIDE SEQUENCE</scope>
    <source>
        <strain evidence="1">Hildebrandi</strain>
    </source>
</reference>
<dbReference type="EMBL" id="JAGRRH010000026">
    <property type="protein sequence ID" value="KAG7341444.1"/>
    <property type="molecule type" value="Genomic_DNA"/>
</dbReference>
<reference evidence="1" key="1">
    <citation type="journal article" date="2021" name="Sci. Rep.">
        <title>Diploid genomic architecture of Nitzschia inconspicua, an elite biomass production diatom.</title>
        <authorList>
            <person name="Oliver A."/>
            <person name="Podell S."/>
            <person name="Pinowska A."/>
            <person name="Traller J.C."/>
            <person name="Smith S.R."/>
            <person name="McClure R."/>
            <person name="Beliaev A."/>
            <person name="Bohutskyi P."/>
            <person name="Hill E.A."/>
            <person name="Rabines A."/>
            <person name="Zheng H."/>
            <person name="Allen L.Z."/>
            <person name="Kuo A."/>
            <person name="Grigoriev I.V."/>
            <person name="Allen A.E."/>
            <person name="Hazlebeck D."/>
            <person name="Allen E.E."/>
        </authorList>
    </citation>
    <scope>NUCLEOTIDE SEQUENCE</scope>
    <source>
        <strain evidence="1">Hildebrandi</strain>
    </source>
</reference>